<sequence length="222" mass="25509">MDKAFWHQRWQEERIGFHRDEVHPALPAYWSYPPHGDSGVVFVPLCGKSNDMVWLAQQGWQVIGVELSAKAIEAFFEAQHLTPVRTEVADHLSCYEAGAYRIYCGDIFHLHRKQLAQVCAVYDRAALVALPEAMRQRYAFHLAQMLSPGVRMLLVSLEHDNPSGPPFSVELEELTWLFGANFEVKILAHLPEDERQVVDVVYQLVRKGKQNLKEVMRKIKSE</sequence>
<evidence type="ECO:0000256" key="9">
    <source>
        <dbReference type="HAMAP-Rule" id="MF_00812"/>
    </source>
</evidence>
<dbReference type="InterPro" id="IPR025835">
    <property type="entry name" value="Thiopurine_S-MeTrfase"/>
</dbReference>
<dbReference type="NCBIfam" id="NF009732">
    <property type="entry name" value="PRK13255.1"/>
    <property type="match status" value="1"/>
</dbReference>
<dbReference type="HAMAP" id="MF_00812">
    <property type="entry name" value="Thiopur_methtran"/>
    <property type="match status" value="1"/>
</dbReference>
<dbReference type="RefSeq" id="WP_078744037.1">
    <property type="nucleotide sequence ID" value="NZ_FUXG01000002.1"/>
</dbReference>
<evidence type="ECO:0000256" key="4">
    <source>
        <dbReference type="ARBA" id="ARBA00011905"/>
    </source>
</evidence>
<dbReference type="InterPro" id="IPR022474">
    <property type="entry name" value="Thiopur_S-MeTfrase_Se/Te_detox"/>
</dbReference>
<dbReference type="InterPro" id="IPR029063">
    <property type="entry name" value="SAM-dependent_MTases_sf"/>
</dbReference>
<gene>
    <name evidence="9" type="primary">tpm</name>
    <name evidence="10" type="ORF">BTE48_02095</name>
</gene>
<dbReference type="GO" id="GO:0032259">
    <property type="term" value="P:methylation"/>
    <property type="evidence" value="ECO:0007669"/>
    <property type="project" value="UniProtKB-KW"/>
</dbReference>
<comment type="similarity">
    <text evidence="3 9">Belongs to the class I-like SAM-binding methyltransferase superfamily. TPMT family.</text>
</comment>
<dbReference type="STRING" id="64969.SAMN02745127_00421"/>
<reference evidence="10 11" key="1">
    <citation type="submission" date="2017-01" db="EMBL/GenBank/DDBJ databases">
        <title>Genome Sequencing of a Marine Spirillum, Oceanospirillum multiglobuliferum ATCC 33336, from Japan.</title>
        <authorList>
            <person name="Carney J.G."/>
            <person name="Trachtenberg A.M."/>
            <person name="Rheaume B.A."/>
            <person name="Linnane J.D."/>
            <person name="Pitts N.L."/>
            <person name="Mykles D.L."/>
            <person name="Maclea K.S."/>
        </authorList>
    </citation>
    <scope>NUCLEOTIDE SEQUENCE [LARGE SCALE GENOMIC DNA]</scope>
    <source>
        <strain evidence="10 11">ATCC 33336</strain>
    </source>
</reference>
<protein>
    <recommendedName>
        <fullName evidence="4 9">Thiopurine S-methyltransferase</fullName>
        <ecNumber evidence="4 9">2.1.1.67</ecNumber>
    </recommendedName>
    <alternativeName>
        <fullName evidence="9">Thiopurine methyltransferase</fullName>
    </alternativeName>
</protein>
<dbReference type="Pfam" id="PF05724">
    <property type="entry name" value="TPMT"/>
    <property type="match status" value="1"/>
</dbReference>
<dbReference type="GO" id="GO:0008119">
    <property type="term" value="F:thiopurine S-methyltransferase activity"/>
    <property type="evidence" value="ECO:0007669"/>
    <property type="project" value="UniProtKB-UniRule"/>
</dbReference>
<accession>A0A1T4LDI0</accession>
<feature type="binding site" evidence="9">
    <location>
        <position position="45"/>
    </location>
    <ligand>
        <name>S-adenosyl-L-methionine</name>
        <dbReference type="ChEBI" id="CHEBI:59789"/>
    </ligand>
</feature>
<keyword evidence="7 9" id="KW-0808">Transferase</keyword>
<dbReference type="GO" id="GO:0005737">
    <property type="term" value="C:cytoplasm"/>
    <property type="evidence" value="ECO:0007669"/>
    <property type="project" value="UniProtKB-SubCell"/>
</dbReference>
<evidence type="ECO:0000256" key="6">
    <source>
        <dbReference type="ARBA" id="ARBA00022603"/>
    </source>
</evidence>
<dbReference type="SUPFAM" id="SSF53335">
    <property type="entry name" value="S-adenosyl-L-methionine-dependent methyltransferases"/>
    <property type="match status" value="1"/>
</dbReference>
<dbReference type="InterPro" id="IPR008854">
    <property type="entry name" value="TPMT"/>
</dbReference>
<name>A0A1T4LDI0_9GAMM</name>
<keyword evidence="6 9" id="KW-0489">Methyltransferase</keyword>
<feature type="binding site" evidence="9">
    <location>
        <position position="10"/>
    </location>
    <ligand>
        <name>S-adenosyl-L-methionine</name>
        <dbReference type="ChEBI" id="CHEBI:59789"/>
    </ligand>
</feature>
<feature type="binding site" evidence="9">
    <location>
        <position position="124"/>
    </location>
    <ligand>
        <name>S-adenosyl-L-methionine</name>
        <dbReference type="ChEBI" id="CHEBI:59789"/>
    </ligand>
</feature>
<evidence type="ECO:0000256" key="5">
    <source>
        <dbReference type="ARBA" id="ARBA00022490"/>
    </source>
</evidence>
<evidence type="ECO:0000256" key="1">
    <source>
        <dbReference type="ARBA" id="ARBA00000903"/>
    </source>
</evidence>
<feature type="binding site" evidence="9">
    <location>
        <position position="66"/>
    </location>
    <ligand>
        <name>S-adenosyl-L-methionine</name>
        <dbReference type="ChEBI" id="CHEBI:59789"/>
    </ligand>
</feature>
<dbReference type="EC" id="2.1.1.67" evidence="4 9"/>
<dbReference type="NCBIfam" id="TIGR03840">
    <property type="entry name" value="TMPT_Se_Te"/>
    <property type="match status" value="1"/>
</dbReference>
<dbReference type="GO" id="GO:0010038">
    <property type="term" value="P:response to metal ion"/>
    <property type="evidence" value="ECO:0007669"/>
    <property type="project" value="InterPro"/>
</dbReference>
<keyword evidence="11" id="KW-1185">Reference proteome</keyword>
<dbReference type="AlphaFoldDB" id="A0A1T4LDI0"/>
<comment type="catalytic activity">
    <reaction evidence="1 9">
        <text>S-adenosyl-L-methionine + a thiopurine = S-adenosyl-L-homocysteine + a thiopurine S-methylether.</text>
        <dbReference type="EC" id="2.1.1.67"/>
    </reaction>
</comment>
<comment type="caution">
    <text evidence="10">The sequence shown here is derived from an EMBL/GenBank/DDBJ whole genome shotgun (WGS) entry which is preliminary data.</text>
</comment>
<dbReference type="PANTHER" id="PTHR10259:SF11">
    <property type="entry name" value="THIOPURINE S-METHYLTRANSFERASE"/>
    <property type="match status" value="1"/>
</dbReference>
<dbReference type="PANTHER" id="PTHR10259">
    <property type="entry name" value="THIOPURINE S-METHYLTRANSFERASE"/>
    <property type="match status" value="1"/>
</dbReference>
<dbReference type="Proteomes" id="UP000191418">
    <property type="component" value="Unassembled WGS sequence"/>
</dbReference>
<evidence type="ECO:0000256" key="7">
    <source>
        <dbReference type="ARBA" id="ARBA00022679"/>
    </source>
</evidence>
<dbReference type="Gene3D" id="3.40.50.150">
    <property type="entry name" value="Vaccinia Virus protein VP39"/>
    <property type="match status" value="1"/>
</dbReference>
<keyword evidence="5 9" id="KW-0963">Cytoplasm</keyword>
<dbReference type="EMBL" id="MTSM01000002">
    <property type="protein sequence ID" value="OPX56701.1"/>
    <property type="molecule type" value="Genomic_DNA"/>
</dbReference>
<proteinExistence type="inferred from homology"/>
<evidence type="ECO:0000256" key="8">
    <source>
        <dbReference type="ARBA" id="ARBA00022691"/>
    </source>
</evidence>
<dbReference type="PROSITE" id="PS51585">
    <property type="entry name" value="SAM_MT_TPMT"/>
    <property type="match status" value="1"/>
</dbReference>
<evidence type="ECO:0000256" key="3">
    <source>
        <dbReference type="ARBA" id="ARBA00008145"/>
    </source>
</evidence>
<organism evidence="10 11">
    <name type="scientific">Oceanospirillum multiglobuliferum</name>
    <dbReference type="NCBI Taxonomy" id="64969"/>
    <lineage>
        <taxon>Bacteria</taxon>
        <taxon>Pseudomonadati</taxon>
        <taxon>Pseudomonadota</taxon>
        <taxon>Gammaproteobacteria</taxon>
        <taxon>Oceanospirillales</taxon>
        <taxon>Oceanospirillaceae</taxon>
        <taxon>Oceanospirillum</taxon>
    </lineage>
</organism>
<evidence type="ECO:0000313" key="11">
    <source>
        <dbReference type="Proteomes" id="UP000191418"/>
    </source>
</evidence>
<evidence type="ECO:0000313" key="10">
    <source>
        <dbReference type="EMBL" id="OPX56701.1"/>
    </source>
</evidence>
<dbReference type="PIRSF" id="PIRSF023956">
    <property type="entry name" value="Thiopurine_S-methyltransferase"/>
    <property type="match status" value="1"/>
</dbReference>
<evidence type="ECO:0000256" key="2">
    <source>
        <dbReference type="ARBA" id="ARBA00004496"/>
    </source>
</evidence>
<dbReference type="FunFam" id="3.40.50.150:FF:000101">
    <property type="entry name" value="Thiopurine S-methyltransferase"/>
    <property type="match status" value="1"/>
</dbReference>
<keyword evidence="8 9" id="KW-0949">S-adenosyl-L-methionine</keyword>
<dbReference type="OrthoDB" id="9778208at2"/>
<comment type="subcellular location">
    <subcellularLocation>
        <location evidence="2 9">Cytoplasm</location>
    </subcellularLocation>
</comment>